<dbReference type="SUPFAM" id="SSF54897">
    <property type="entry name" value="Protease propeptides/inhibitors"/>
    <property type="match status" value="1"/>
</dbReference>
<comment type="similarity">
    <text evidence="2">Belongs to the peptidase S8 family. Furin subfamily.</text>
</comment>
<dbReference type="InterPro" id="IPR038466">
    <property type="entry name" value="S8_pro-domain_sf"/>
</dbReference>
<dbReference type="PROSITE" id="PS51829">
    <property type="entry name" value="P_HOMO_B"/>
    <property type="match status" value="1"/>
</dbReference>
<feature type="compositionally biased region" description="Basic and acidic residues" evidence="16">
    <location>
        <begin position="531"/>
        <end position="541"/>
    </location>
</feature>
<dbReference type="Gene3D" id="3.40.50.200">
    <property type="entry name" value="Peptidase S8/S53 domain"/>
    <property type="match status" value="1"/>
</dbReference>
<dbReference type="Gene3D" id="2.10.220.10">
    <property type="entry name" value="Hormone Receptor, Insulin-like Growth Factor Receptor 1, Chain A, domain 2"/>
    <property type="match status" value="1"/>
</dbReference>
<accession>A0A7R8HBS2</accession>
<dbReference type="GO" id="GO:0000139">
    <property type="term" value="C:Golgi membrane"/>
    <property type="evidence" value="ECO:0007669"/>
    <property type="project" value="TreeGrafter"/>
</dbReference>
<evidence type="ECO:0000256" key="16">
    <source>
        <dbReference type="SAM" id="MobiDB-lite"/>
    </source>
</evidence>
<dbReference type="Pfam" id="PF01483">
    <property type="entry name" value="P_proprotein"/>
    <property type="match status" value="1"/>
</dbReference>
<evidence type="ECO:0000256" key="5">
    <source>
        <dbReference type="ARBA" id="ARBA00022729"/>
    </source>
</evidence>
<dbReference type="InterPro" id="IPR008979">
    <property type="entry name" value="Galactose-bd-like_sf"/>
</dbReference>
<feature type="active site" description="Charge relay system" evidence="13 14">
    <location>
        <position position="543"/>
    </location>
</feature>
<keyword evidence="10" id="KW-0325">Glycoprotein</keyword>
<dbReference type="InterPro" id="IPR036852">
    <property type="entry name" value="Peptidase_S8/S53_dom_sf"/>
</dbReference>
<comment type="cofactor">
    <cofactor evidence="1">
        <name>Ca(2+)</name>
        <dbReference type="ChEBI" id="CHEBI:29108"/>
    </cofactor>
</comment>
<evidence type="ECO:0000256" key="9">
    <source>
        <dbReference type="ARBA" id="ARBA00023157"/>
    </source>
</evidence>
<dbReference type="Pfam" id="PF16470">
    <property type="entry name" value="S8_pro-domain"/>
    <property type="match status" value="1"/>
</dbReference>
<dbReference type="InterPro" id="IPR006212">
    <property type="entry name" value="Furin_repeat"/>
</dbReference>
<dbReference type="PANTHER" id="PTHR42884:SF3">
    <property type="entry name" value="FURIN-LIKE PROTEASE 1, ISOFORMS 1_1-X_2"/>
    <property type="match status" value="1"/>
</dbReference>
<keyword evidence="9" id="KW-1015">Disulfide bond</keyword>
<dbReference type="PROSITE" id="PS00137">
    <property type="entry name" value="SUBTILASE_HIS"/>
    <property type="match status" value="1"/>
</dbReference>
<dbReference type="InterPro" id="IPR022398">
    <property type="entry name" value="Peptidase_S8_His-AS"/>
</dbReference>
<evidence type="ECO:0000313" key="18">
    <source>
        <dbReference type="EMBL" id="CAF2986710.1"/>
    </source>
</evidence>
<evidence type="ECO:0000256" key="15">
    <source>
        <dbReference type="SAM" id="Coils"/>
    </source>
</evidence>
<dbReference type="Gene3D" id="3.30.70.850">
    <property type="entry name" value="Peptidase S8, pro-domain"/>
    <property type="match status" value="1"/>
</dbReference>
<protein>
    <recommendedName>
        <fullName evidence="12">furin</fullName>
        <ecNumber evidence="12">3.4.21.75</ecNumber>
    </recommendedName>
</protein>
<feature type="active site" description="Charge relay system" evidence="13 14">
    <location>
        <position position="502"/>
    </location>
</feature>
<evidence type="ECO:0000256" key="14">
    <source>
        <dbReference type="PROSITE-ProRule" id="PRU01240"/>
    </source>
</evidence>
<dbReference type="CDD" id="cd04059">
    <property type="entry name" value="Peptidases_S8_Protein_convertases_Kexins_Furin-like"/>
    <property type="match status" value="1"/>
</dbReference>
<dbReference type="CDD" id="cd00064">
    <property type="entry name" value="FU"/>
    <property type="match status" value="2"/>
</dbReference>
<gene>
    <name evidence="18" type="ORF">LSAA_12458</name>
</gene>
<evidence type="ECO:0000256" key="2">
    <source>
        <dbReference type="ARBA" id="ARBA00005325"/>
    </source>
</evidence>
<feature type="compositionally biased region" description="Polar residues" evidence="16">
    <location>
        <begin position="1034"/>
        <end position="1051"/>
    </location>
</feature>
<dbReference type="OrthoDB" id="300641at2759"/>
<evidence type="ECO:0000313" key="19">
    <source>
        <dbReference type="Proteomes" id="UP000675881"/>
    </source>
</evidence>
<evidence type="ECO:0000256" key="12">
    <source>
        <dbReference type="ARBA" id="ARBA00038993"/>
    </source>
</evidence>
<dbReference type="GO" id="GO:0016486">
    <property type="term" value="P:peptide hormone processing"/>
    <property type="evidence" value="ECO:0007669"/>
    <property type="project" value="TreeGrafter"/>
</dbReference>
<dbReference type="InterPro" id="IPR015500">
    <property type="entry name" value="Peptidase_S8_subtilisin-rel"/>
</dbReference>
<dbReference type="FunFam" id="2.60.120.260:FF:000006">
    <property type="entry name" value="Proprotein convertase subtilisin/kexin type 5"/>
    <property type="match status" value="1"/>
</dbReference>
<dbReference type="PROSITE" id="PS51892">
    <property type="entry name" value="SUBTILASE"/>
    <property type="match status" value="1"/>
</dbReference>
<evidence type="ECO:0000256" key="8">
    <source>
        <dbReference type="ARBA" id="ARBA00023145"/>
    </source>
</evidence>
<dbReference type="EC" id="3.4.21.75" evidence="12"/>
<feature type="domain" description="P/Homo B" evidence="17">
    <location>
        <begin position="767"/>
        <end position="897"/>
    </location>
</feature>
<keyword evidence="7 14" id="KW-0720">Serine protease</keyword>
<feature type="region of interest" description="Disordered" evidence="16">
    <location>
        <begin position="510"/>
        <end position="541"/>
    </location>
</feature>
<evidence type="ECO:0000256" key="3">
    <source>
        <dbReference type="ARBA" id="ARBA00022670"/>
    </source>
</evidence>
<dbReference type="InterPro" id="IPR009030">
    <property type="entry name" value="Growth_fac_rcpt_cys_sf"/>
</dbReference>
<evidence type="ECO:0000256" key="4">
    <source>
        <dbReference type="ARBA" id="ARBA00022685"/>
    </source>
</evidence>
<dbReference type="Pfam" id="PF00082">
    <property type="entry name" value="Peptidase_S8"/>
    <property type="match status" value="1"/>
</dbReference>
<dbReference type="PRINTS" id="PR00723">
    <property type="entry name" value="SUBTILISIN"/>
</dbReference>
<evidence type="ECO:0000256" key="11">
    <source>
        <dbReference type="ARBA" id="ARBA00035756"/>
    </source>
</evidence>
<comment type="catalytic activity">
    <reaction evidence="11">
        <text>Release of mature proteins from their proproteins by cleavage of -Arg-Xaa-Yaa-Arg-|-Zaa- bonds, where Xaa can be any amino acid and Yaa is Arg or Lys. Releases albumin, complement component C3 and von Willebrand factor from their respective precursors.</text>
        <dbReference type="EC" id="3.4.21.75"/>
    </reaction>
</comment>
<dbReference type="GO" id="GO:0004252">
    <property type="term" value="F:serine-type endopeptidase activity"/>
    <property type="evidence" value="ECO:0007669"/>
    <property type="project" value="UniProtKB-UniRule"/>
</dbReference>
<feature type="region of interest" description="Disordered" evidence="16">
    <location>
        <begin position="305"/>
        <end position="330"/>
    </location>
</feature>
<dbReference type="SUPFAM" id="SSF57184">
    <property type="entry name" value="Growth factor receptor domain"/>
    <property type="match status" value="1"/>
</dbReference>
<dbReference type="PROSITE" id="PS00138">
    <property type="entry name" value="SUBTILASE_SER"/>
    <property type="match status" value="1"/>
</dbReference>
<evidence type="ECO:0000256" key="6">
    <source>
        <dbReference type="ARBA" id="ARBA00022801"/>
    </source>
</evidence>
<evidence type="ECO:0000256" key="13">
    <source>
        <dbReference type="PIRSR" id="PIRSR615500-1"/>
    </source>
</evidence>
<proteinExistence type="inferred from homology"/>
<evidence type="ECO:0000256" key="7">
    <source>
        <dbReference type="ARBA" id="ARBA00022825"/>
    </source>
</evidence>
<dbReference type="EMBL" id="HG994585">
    <property type="protein sequence ID" value="CAF2986710.1"/>
    <property type="molecule type" value="Genomic_DNA"/>
</dbReference>
<dbReference type="AlphaFoldDB" id="A0A7R8HBS2"/>
<keyword evidence="8" id="KW-0865">Zymogen</keyword>
<feature type="region of interest" description="Disordered" evidence="16">
    <location>
        <begin position="1033"/>
        <end position="1057"/>
    </location>
</feature>
<name>A0A7R8HBS2_LEPSM</name>
<keyword evidence="6 14" id="KW-0378">Hydrolase</keyword>
<dbReference type="InterPro" id="IPR023828">
    <property type="entry name" value="Peptidase_S8_Ser-AS"/>
</dbReference>
<keyword evidence="5" id="KW-0732">Signal</keyword>
<dbReference type="InterPro" id="IPR023827">
    <property type="entry name" value="Peptidase_S8_Asp-AS"/>
</dbReference>
<dbReference type="InterPro" id="IPR001368">
    <property type="entry name" value="TNFR/NGFR_Cys_rich_reg"/>
</dbReference>
<dbReference type="InterPro" id="IPR032815">
    <property type="entry name" value="S8_pro-domain"/>
</dbReference>
<dbReference type="Proteomes" id="UP000675881">
    <property type="component" value="Chromosome 6"/>
</dbReference>
<organism evidence="18 19">
    <name type="scientific">Lepeophtheirus salmonis</name>
    <name type="common">Salmon louse</name>
    <name type="synonym">Caligus salmonis</name>
    <dbReference type="NCBI Taxonomy" id="72036"/>
    <lineage>
        <taxon>Eukaryota</taxon>
        <taxon>Metazoa</taxon>
        <taxon>Ecdysozoa</taxon>
        <taxon>Arthropoda</taxon>
        <taxon>Crustacea</taxon>
        <taxon>Multicrustacea</taxon>
        <taxon>Hexanauplia</taxon>
        <taxon>Copepoda</taxon>
        <taxon>Siphonostomatoida</taxon>
        <taxon>Caligidae</taxon>
        <taxon>Lepeophtheirus</taxon>
    </lineage>
</organism>
<dbReference type="Gene3D" id="2.60.120.260">
    <property type="entry name" value="Galactose-binding domain-like"/>
    <property type="match status" value="1"/>
</dbReference>
<keyword evidence="19" id="KW-1185">Reference proteome</keyword>
<feature type="compositionally biased region" description="Basic residues" evidence="16">
    <location>
        <begin position="321"/>
        <end position="330"/>
    </location>
</feature>
<dbReference type="GO" id="GO:0005802">
    <property type="term" value="C:trans-Golgi network"/>
    <property type="evidence" value="ECO:0007669"/>
    <property type="project" value="TreeGrafter"/>
</dbReference>
<dbReference type="InterPro" id="IPR034182">
    <property type="entry name" value="Kexin/furin"/>
</dbReference>
<feature type="coiled-coil region" evidence="15">
    <location>
        <begin position="22"/>
        <end position="56"/>
    </location>
</feature>
<dbReference type="FunFam" id="3.40.50.200:FF:000001">
    <property type="entry name" value="Furin 2, isoform B"/>
    <property type="match status" value="1"/>
</dbReference>
<dbReference type="InterPro" id="IPR002884">
    <property type="entry name" value="P_dom"/>
</dbReference>
<sequence>MNKSELEENLEKMNHSTLVSAYIQLMDKLRMAEGQLDNKEKLLKGYQMKLEENEEQKNLLAFDLNEVRSHLRKQETLLNNSREDDFGFYDKCRYQTVGCKFEVPKIIYHERNECQFRPLRCPSLTCEETPSLHGLWKHINELHDGNTKGKDKICHNDTNHLVSSYVNIDNEPIFYKKNKMSWVTNEMQYDGKRFFLECMRIPPNWHLWVYFIGSTVEASRYAATIALFREEEYKRLSSENGLTSQRSFTGPVIPIHISKDEIGEKGLGFMVHDNQIKPLCGRLNNSHEEQLFGYEVTEERGRAWKSVEDSGDSNDTLGVGGRRREKRRGRRGLTSHSLFREINGIYFPLLILPFALGISYTNEFAVQVRGGSHEAHRLAQELDCINRGHLFDDIYRFTHTRIRKRSIQIHSNFHSLLTNHSRIHWWEQQRVLSRKKRQIWAMPAPPQESQYPRGDLIDLARLNDERWNQMWYLNRGGKVDMNVQKAWEFGATGKGVHVTILDDGVERSHPDLRQNFDPMSSFDVNDNDDDPTPRYDISDSNKHGTRCAGEVAATANNSICGVGVAYEAGIGGLRMLDGDVTDAVEAHSLLFHNQHIDIYSASWGPDDDGLTVDGPGTLAQKAFMKGIAEGRGGKGSIFVWASGNGGRHHDNCNCDGYTNSIWTLSVSSASENGLSPWYSEACSSSLVSTYSSGSPGERKIVTTDLHHGCTSSHTGTSASAPLAAGIKANLRAKDWDTNAVGRNFSHSFGYGIMDTHCMVKLAKNWVSVPTQLQADIAGDRRVDVSIHGKSKATSTMNVKDTRGIKYLEHVQVHVTISAARRGDIIIYIISPSGTRSKLLARRPKDYSQMGFNDWPFLTVHFWEESPFGTWTLEVSNDGRSMVQLRRWSLTLYGTSGHPQQSLTESTIKVSSTVASVDIPEKLKPSSNDSSNGKNPQVYLNNCVEIDPQVALGWCSSCEEGFILHNGRCEKTCPQSYYAGVSNMKPTCVPCYYSCKTCSGPNDYECTSCFGDANCSNSSRKSKYTPFKMTDSFGLPSTSKKTGSTLNQSPSSVPFRDYDFSSEDEIIYTNPYSDDK</sequence>
<keyword evidence="4" id="KW-0165">Cleavage on pair of basic residues</keyword>
<keyword evidence="3 14" id="KW-0645">Protease</keyword>
<dbReference type="PROSITE" id="PS00652">
    <property type="entry name" value="TNFR_NGFR_1"/>
    <property type="match status" value="1"/>
</dbReference>
<feature type="active site" description="Charge relay system" evidence="13 14">
    <location>
        <position position="717"/>
    </location>
</feature>
<reference evidence="18" key="1">
    <citation type="submission" date="2021-02" db="EMBL/GenBank/DDBJ databases">
        <authorList>
            <person name="Bekaert M."/>
        </authorList>
    </citation>
    <scope>NUCLEOTIDE SEQUENCE</scope>
    <source>
        <strain evidence="18">IoA-00</strain>
    </source>
</reference>
<dbReference type="PANTHER" id="PTHR42884">
    <property type="entry name" value="PROPROTEIN CONVERTASE SUBTILISIN/KEXIN-RELATED"/>
    <property type="match status" value="1"/>
</dbReference>
<dbReference type="SUPFAM" id="SSF49785">
    <property type="entry name" value="Galactose-binding domain-like"/>
    <property type="match status" value="1"/>
</dbReference>
<evidence type="ECO:0000259" key="17">
    <source>
        <dbReference type="PROSITE" id="PS51829"/>
    </source>
</evidence>
<evidence type="ECO:0000256" key="10">
    <source>
        <dbReference type="ARBA" id="ARBA00023180"/>
    </source>
</evidence>
<dbReference type="InterPro" id="IPR000209">
    <property type="entry name" value="Peptidase_S8/S53_dom"/>
</dbReference>
<keyword evidence="15" id="KW-0175">Coiled coil</keyword>
<evidence type="ECO:0000256" key="1">
    <source>
        <dbReference type="ARBA" id="ARBA00001913"/>
    </source>
</evidence>
<dbReference type="PROSITE" id="PS00136">
    <property type="entry name" value="SUBTILASE_ASP"/>
    <property type="match status" value="1"/>
</dbReference>
<dbReference type="SUPFAM" id="SSF52743">
    <property type="entry name" value="Subtilisin-like"/>
    <property type="match status" value="1"/>
</dbReference>